<dbReference type="SUPFAM" id="SSF109854">
    <property type="entry name" value="DinB/YfiT-like putative metalloenzymes"/>
    <property type="match status" value="1"/>
</dbReference>
<dbReference type="Gene3D" id="1.20.120.450">
    <property type="entry name" value="dinb family like domain"/>
    <property type="match status" value="1"/>
</dbReference>
<dbReference type="Proteomes" id="UP001501584">
    <property type="component" value="Unassembled WGS sequence"/>
</dbReference>
<reference evidence="2 3" key="1">
    <citation type="journal article" date="2019" name="Int. J. Syst. Evol. Microbiol.">
        <title>The Global Catalogue of Microorganisms (GCM) 10K type strain sequencing project: providing services to taxonomists for standard genome sequencing and annotation.</title>
        <authorList>
            <consortium name="The Broad Institute Genomics Platform"/>
            <consortium name="The Broad Institute Genome Sequencing Center for Infectious Disease"/>
            <person name="Wu L."/>
            <person name="Ma J."/>
        </authorList>
    </citation>
    <scope>NUCLEOTIDE SEQUENCE [LARGE SCALE GENOMIC DNA]</scope>
    <source>
        <strain evidence="2 3">JCM 6238</strain>
    </source>
</reference>
<dbReference type="InterPro" id="IPR034660">
    <property type="entry name" value="DinB/YfiT-like"/>
</dbReference>
<comment type="caution">
    <text evidence="2">The sequence shown here is derived from an EMBL/GenBank/DDBJ whole genome shotgun (WGS) entry which is preliminary data.</text>
</comment>
<dbReference type="NCBIfam" id="TIGR03083">
    <property type="entry name" value="maleylpyruvate isomerase family mycothiol-dependent enzyme"/>
    <property type="match status" value="1"/>
</dbReference>
<organism evidence="2 3">
    <name type="scientific">Glycomyces rutgersensis</name>
    <dbReference type="NCBI Taxonomy" id="58115"/>
    <lineage>
        <taxon>Bacteria</taxon>
        <taxon>Bacillati</taxon>
        <taxon>Actinomycetota</taxon>
        <taxon>Actinomycetes</taxon>
        <taxon>Glycomycetales</taxon>
        <taxon>Glycomycetaceae</taxon>
        <taxon>Glycomyces</taxon>
    </lineage>
</organism>
<dbReference type="Pfam" id="PF11716">
    <property type="entry name" value="MDMPI_N"/>
    <property type="match status" value="1"/>
</dbReference>
<name>A0ABN3FFY5_9ACTN</name>
<proteinExistence type="predicted"/>
<feature type="domain" description="Mycothiol-dependent maleylpyruvate isomerase metal-binding" evidence="1">
    <location>
        <begin position="7"/>
        <end position="131"/>
    </location>
</feature>
<dbReference type="InterPro" id="IPR024344">
    <property type="entry name" value="MDMPI_metal-binding"/>
</dbReference>
<evidence type="ECO:0000259" key="1">
    <source>
        <dbReference type="Pfam" id="PF11716"/>
    </source>
</evidence>
<evidence type="ECO:0000313" key="2">
    <source>
        <dbReference type="EMBL" id="GAA2329541.1"/>
    </source>
</evidence>
<dbReference type="EMBL" id="BAAASX010000002">
    <property type="protein sequence ID" value="GAA2329541.1"/>
    <property type="molecule type" value="Genomic_DNA"/>
</dbReference>
<sequence length="195" mass="19950">MTAWPLLAEAHNALLDTVKGVGADQWDLSTPCDQWTVTQVIQHAAGDQLAYYAAITGGDGPAENPFAPSGTLTTDPVALVSAATEAAAEAWAIIAEDDAAVAVPVPPNTLDAVTGIGACALDAAVHAWDIAKATGQAQPLTEEAASAILVAAKQIVEPLRAWGAYAAALEPQEGDDAVAALLRYLGRDPEWTASA</sequence>
<evidence type="ECO:0000313" key="3">
    <source>
        <dbReference type="Proteomes" id="UP001501584"/>
    </source>
</evidence>
<accession>A0ABN3FFY5</accession>
<protein>
    <recommendedName>
        <fullName evidence="1">Mycothiol-dependent maleylpyruvate isomerase metal-binding domain-containing protein</fullName>
    </recommendedName>
</protein>
<keyword evidence="3" id="KW-1185">Reference proteome</keyword>
<dbReference type="InterPro" id="IPR017517">
    <property type="entry name" value="Maleyloyr_isom"/>
</dbReference>
<dbReference type="NCBIfam" id="TIGR03086">
    <property type="entry name" value="TIGR03086 family metal-binding protein"/>
    <property type="match status" value="1"/>
</dbReference>
<dbReference type="RefSeq" id="WP_346266023.1">
    <property type="nucleotide sequence ID" value="NZ_BAAASX010000002.1"/>
</dbReference>
<dbReference type="InterPro" id="IPR017520">
    <property type="entry name" value="CHP03086"/>
</dbReference>
<gene>
    <name evidence="2" type="ORF">GCM10010403_21340</name>
</gene>